<feature type="compositionally biased region" description="Polar residues" evidence="1">
    <location>
        <begin position="81"/>
        <end position="97"/>
    </location>
</feature>
<feature type="region of interest" description="Disordered" evidence="1">
    <location>
        <begin position="1"/>
        <end position="103"/>
    </location>
</feature>
<sequence length="576" mass="63368">MQTRAAARRAAKSASEPQGNTEENLQSESLLRHHAQDQGKKRPASTDLQTKQTPPLKRARKERPQAPQEIWESALPHGLGTSHNTEDSQTNAPQALNSKRAGINKQINVKEKEGGDHVEEEVKTGKRIPRQTNNNKYGLMPGRTPFPQHQGPTAAQCQEVHDILEKHHEVTKRPDKIPPPSAEKAGCGEVPDVLDGLIRTLISGHTTMANADKAIKNVILTYGQLDKDGIGGGSVDWNKVRLSSQEDVEKAIRSAGLGPKKSAAIKDILDTVYEENQVRRAAFINEKKTGEPADVLGAAQLTQGQKDHQILKIDSGILTLDHIRGLTPDDAMLELTKYQGIGVKTASCLLLFCLHCDSFAVDTHVHRMCKWLGWVPQGASADNTYKHCEVRVPDHLKYGLHQLFIKHGKACGRCRGHTVEGTSEWANISCPLETLLDRFNKRKTKVQPIQSKKTLKKGIKVDTSGESIDEVFEEETIEAVDGEVDDHQDNTHDNASQEEPPNRDGRDAEKADLSERTTLVGDSENVQGNTNGPSRSETLNMETVETKTRVTEDTNMAMATESKYPDESNDPATGAA</sequence>
<evidence type="ECO:0000313" key="4">
    <source>
        <dbReference type="Proteomes" id="UP000781932"/>
    </source>
</evidence>
<dbReference type="Gene3D" id="1.10.340.30">
    <property type="entry name" value="Hypothetical protein, domain 2"/>
    <property type="match status" value="1"/>
</dbReference>
<accession>A0A9P6ICP7</accession>
<dbReference type="RefSeq" id="XP_038748877.1">
    <property type="nucleotide sequence ID" value="XM_038885678.1"/>
</dbReference>
<dbReference type="PANTHER" id="PTHR47203">
    <property type="match status" value="1"/>
</dbReference>
<dbReference type="InterPro" id="IPR003265">
    <property type="entry name" value="HhH-GPD_domain"/>
</dbReference>
<dbReference type="InterPro" id="IPR011257">
    <property type="entry name" value="DNA_glycosylase"/>
</dbReference>
<evidence type="ECO:0000313" key="3">
    <source>
        <dbReference type="EMBL" id="KAF9879416.1"/>
    </source>
</evidence>
<feature type="compositionally biased region" description="Basic and acidic residues" evidence="1">
    <location>
        <begin position="30"/>
        <end position="40"/>
    </location>
</feature>
<dbReference type="Proteomes" id="UP000781932">
    <property type="component" value="Unassembled WGS sequence"/>
</dbReference>
<reference evidence="3" key="1">
    <citation type="submission" date="2020-03" db="EMBL/GenBank/DDBJ databases">
        <authorList>
            <person name="He L."/>
        </authorList>
    </citation>
    <scope>NUCLEOTIDE SEQUENCE</scope>
    <source>
        <strain evidence="3">CkLH20</strain>
    </source>
</reference>
<feature type="compositionally biased region" description="Basic residues" evidence="1">
    <location>
        <begin position="1"/>
        <end position="11"/>
    </location>
</feature>
<feature type="compositionally biased region" description="Polar residues" evidence="1">
    <location>
        <begin position="15"/>
        <end position="29"/>
    </location>
</feature>
<dbReference type="AlphaFoldDB" id="A0A9P6ICP7"/>
<dbReference type="GO" id="GO:0000702">
    <property type="term" value="F:oxidized base lesion DNA N-glycosylase activity"/>
    <property type="evidence" value="ECO:0007669"/>
    <property type="project" value="UniProtKB-ARBA"/>
</dbReference>
<dbReference type="OrthoDB" id="5607at2759"/>
<dbReference type="PANTHER" id="PTHR47203:SF1">
    <property type="entry name" value="HYPOTHETICAL BASE EXCISION DNA REPAIR PROTEIN (EUROFUNG)"/>
    <property type="match status" value="1"/>
</dbReference>
<keyword evidence="4" id="KW-1185">Reference proteome</keyword>
<feature type="compositionally biased region" description="Polar residues" evidence="1">
    <location>
        <begin position="524"/>
        <end position="543"/>
    </location>
</feature>
<feature type="domain" description="HhH-GPD" evidence="2">
    <location>
        <begin position="202"/>
        <end position="410"/>
    </location>
</feature>
<dbReference type="EMBL" id="JAATWM020000007">
    <property type="protein sequence ID" value="KAF9879416.1"/>
    <property type="molecule type" value="Genomic_DNA"/>
</dbReference>
<comment type="caution">
    <text evidence="3">The sequence shown here is derived from an EMBL/GenBank/DDBJ whole genome shotgun (WGS) entry which is preliminary data.</text>
</comment>
<feature type="region of interest" description="Disordered" evidence="1">
    <location>
        <begin position="483"/>
        <end position="576"/>
    </location>
</feature>
<evidence type="ECO:0000256" key="1">
    <source>
        <dbReference type="SAM" id="MobiDB-lite"/>
    </source>
</evidence>
<organism evidence="3 4">
    <name type="scientific">Colletotrichum karsti</name>
    <dbReference type="NCBI Taxonomy" id="1095194"/>
    <lineage>
        <taxon>Eukaryota</taxon>
        <taxon>Fungi</taxon>
        <taxon>Dikarya</taxon>
        <taxon>Ascomycota</taxon>
        <taxon>Pezizomycotina</taxon>
        <taxon>Sordariomycetes</taxon>
        <taxon>Hypocreomycetidae</taxon>
        <taxon>Glomerellales</taxon>
        <taxon>Glomerellaceae</taxon>
        <taxon>Colletotrichum</taxon>
        <taxon>Colletotrichum boninense species complex</taxon>
    </lineage>
</organism>
<dbReference type="GeneID" id="62158752"/>
<dbReference type="GO" id="GO:0006285">
    <property type="term" value="P:base-excision repair, AP site formation"/>
    <property type="evidence" value="ECO:0007669"/>
    <property type="project" value="UniProtKB-ARBA"/>
</dbReference>
<dbReference type="InterPro" id="IPR023170">
    <property type="entry name" value="HhH_base_excis_C"/>
</dbReference>
<dbReference type="Gene3D" id="1.10.1670.10">
    <property type="entry name" value="Helix-hairpin-Helix base-excision DNA repair enzymes (C-terminal)"/>
    <property type="match status" value="1"/>
</dbReference>
<evidence type="ECO:0000259" key="2">
    <source>
        <dbReference type="SMART" id="SM00478"/>
    </source>
</evidence>
<proteinExistence type="predicted"/>
<protein>
    <submittedName>
        <fullName evidence="3">HhH-GPD family base excision DNA repair protein</fullName>
    </submittedName>
</protein>
<dbReference type="SMART" id="SM00478">
    <property type="entry name" value="ENDO3c"/>
    <property type="match status" value="1"/>
</dbReference>
<name>A0A9P6ICP7_9PEZI</name>
<dbReference type="SUPFAM" id="SSF48150">
    <property type="entry name" value="DNA-glycosylase"/>
    <property type="match status" value="1"/>
</dbReference>
<gene>
    <name evidence="3" type="ORF">CkaCkLH20_02959</name>
</gene>
<dbReference type="CDD" id="cd00056">
    <property type="entry name" value="ENDO3c"/>
    <property type="match status" value="1"/>
</dbReference>
<reference evidence="3" key="2">
    <citation type="submission" date="2020-11" db="EMBL/GenBank/DDBJ databases">
        <title>Whole genome sequencing of Colletotrichum sp.</title>
        <authorList>
            <person name="Li H."/>
        </authorList>
    </citation>
    <scope>NUCLEOTIDE SEQUENCE</scope>
    <source>
        <strain evidence="3">CkLH20</strain>
    </source>
</reference>
<dbReference type="Pfam" id="PF00730">
    <property type="entry name" value="HhH-GPD"/>
    <property type="match status" value="1"/>
</dbReference>
<feature type="compositionally biased region" description="Basic and acidic residues" evidence="1">
    <location>
        <begin position="500"/>
        <end position="515"/>
    </location>
</feature>